<reference evidence="2" key="1">
    <citation type="journal article" date="2020" name="Stud. Mycol.">
        <title>101 Dothideomycetes genomes: a test case for predicting lifestyles and emergence of pathogens.</title>
        <authorList>
            <person name="Haridas S."/>
            <person name="Albert R."/>
            <person name="Binder M."/>
            <person name="Bloem J."/>
            <person name="Labutti K."/>
            <person name="Salamov A."/>
            <person name="Andreopoulos B."/>
            <person name="Baker S."/>
            <person name="Barry K."/>
            <person name="Bills G."/>
            <person name="Bluhm B."/>
            <person name="Cannon C."/>
            <person name="Castanera R."/>
            <person name="Culley D."/>
            <person name="Daum C."/>
            <person name="Ezra D."/>
            <person name="Gonzalez J."/>
            <person name="Henrissat B."/>
            <person name="Kuo A."/>
            <person name="Liang C."/>
            <person name="Lipzen A."/>
            <person name="Lutzoni F."/>
            <person name="Magnuson J."/>
            <person name="Mondo S."/>
            <person name="Nolan M."/>
            <person name="Ohm R."/>
            <person name="Pangilinan J."/>
            <person name="Park H.-J."/>
            <person name="Ramirez L."/>
            <person name="Alfaro M."/>
            <person name="Sun H."/>
            <person name="Tritt A."/>
            <person name="Yoshinaga Y."/>
            <person name="Zwiers L.-H."/>
            <person name="Turgeon B."/>
            <person name="Goodwin S."/>
            <person name="Spatafora J."/>
            <person name="Crous P."/>
            <person name="Grigoriev I."/>
        </authorList>
    </citation>
    <scope>NUCLEOTIDE SEQUENCE</scope>
    <source>
        <strain evidence="2">CBS 113979</strain>
    </source>
</reference>
<sequence>MLLECLTFFDRCGFGEIPSLGMFFFHTWTSKSDLDSNVLGTRTLLLGSMEKLDISTTISTAIPVPLLLLGGLGIHPARSSSNQIPRPPQPFQVSYVPTGTSTIPQHSSTSPIPVRIPDSPNHFNSSPKVLSGRTSPASFQSKEFENFLM</sequence>
<dbReference type="EMBL" id="ML977159">
    <property type="protein sequence ID" value="KAF1985916.1"/>
    <property type="molecule type" value="Genomic_DNA"/>
</dbReference>
<gene>
    <name evidence="2" type="ORF">K402DRAFT_94874</name>
</gene>
<organism evidence="2 3">
    <name type="scientific">Aulographum hederae CBS 113979</name>
    <dbReference type="NCBI Taxonomy" id="1176131"/>
    <lineage>
        <taxon>Eukaryota</taxon>
        <taxon>Fungi</taxon>
        <taxon>Dikarya</taxon>
        <taxon>Ascomycota</taxon>
        <taxon>Pezizomycotina</taxon>
        <taxon>Dothideomycetes</taxon>
        <taxon>Pleosporomycetidae</taxon>
        <taxon>Aulographales</taxon>
        <taxon>Aulographaceae</taxon>
    </lineage>
</organism>
<proteinExistence type="predicted"/>
<keyword evidence="3" id="KW-1185">Reference proteome</keyword>
<protein>
    <submittedName>
        <fullName evidence="2">Uncharacterized protein</fullName>
    </submittedName>
</protein>
<evidence type="ECO:0000313" key="3">
    <source>
        <dbReference type="Proteomes" id="UP000800041"/>
    </source>
</evidence>
<accession>A0A6G1GY79</accession>
<name>A0A6G1GY79_9PEZI</name>
<dbReference type="Proteomes" id="UP000800041">
    <property type="component" value="Unassembled WGS sequence"/>
</dbReference>
<evidence type="ECO:0000313" key="2">
    <source>
        <dbReference type="EMBL" id="KAF1985916.1"/>
    </source>
</evidence>
<feature type="compositionally biased region" description="Polar residues" evidence="1">
    <location>
        <begin position="91"/>
        <end position="111"/>
    </location>
</feature>
<evidence type="ECO:0000256" key="1">
    <source>
        <dbReference type="SAM" id="MobiDB-lite"/>
    </source>
</evidence>
<feature type="region of interest" description="Disordered" evidence="1">
    <location>
        <begin position="79"/>
        <end position="111"/>
    </location>
</feature>
<dbReference type="AlphaFoldDB" id="A0A6G1GY79"/>